<dbReference type="GeneID" id="54476315"/>
<dbReference type="SUPFAM" id="SSF53474">
    <property type="entry name" value="alpha/beta-Hydrolases"/>
    <property type="match status" value="1"/>
</dbReference>
<proteinExistence type="predicted"/>
<feature type="compositionally biased region" description="Low complexity" evidence="1">
    <location>
        <begin position="1"/>
        <end position="14"/>
    </location>
</feature>
<dbReference type="InterPro" id="IPR029058">
    <property type="entry name" value="AB_hydrolase_fold"/>
</dbReference>
<name>A0A6A6PXG2_9PEZI</name>
<protein>
    <recommendedName>
        <fullName evidence="2">AB hydrolase-1 domain-containing protein</fullName>
    </recommendedName>
</protein>
<accession>A0A6A6PXG2</accession>
<keyword evidence="4" id="KW-1185">Reference proteome</keyword>
<feature type="region of interest" description="Disordered" evidence="1">
    <location>
        <begin position="1"/>
        <end position="21"/>
    </location>
</feature>
<feature type="domain" description="AB hydrolase-1" evidence="2">
    <location>
        <begin position="75"/>
        <end position="207"/>
    </location>
</feature>
<dbReference type="RefSeq" id="XP_033590497.1">
    <property type="nucleotide sequence ID" value="XM_033735313.1"/>
</dbReference>
<reference evidence="3" key="1">
    <citation type="journal article" date="2020" name="Stud. Mycol.">
        <title>101 Dothideomycetes genomes: a test case for predicting lifestyles and emergence of pathogens.</title>
        <authorList>
            <person name="Haridas S."/>
            <person name="Albert R."/>
            <person name="Binder M."/>
            <person name="Bloem J."/>
            <person name="Labutti K."/>
            <person name="Salamov A."/>
            <person name="Andreopoulos B."/>
            <person name="Baker S."/>
            <person name="Barry K."/>
            <person name="Bills G."/>
            <person name="Bluhm B."/>
            <person name="Cannon C."/>
            <person name="Castanera R."/>
            <person name="Culley D."/>
            <person name="Daum C."/>
            <person name="Ezra D."/>
            <person name="Gonzalez J."/>
            <person name="Henrissat B."/>
            <person name="Kuo A."/>
            <person name="Liang C."/>
            <person name="Lipzen A."/>
            <person name="Lutzoni F."/>
            <person name="Magnuson J."/>
            <person name="Mondo S."/>
            <person name="Nolan M."/>
            <person name="Ohm R."/>
            <person name="Pangilinan J."/>
            <person name="Park H.-J."/>
            <person name="Ramirez L."/>
            <person name="Alfaro M."/>
            <person name="Sun H."/>
            <person name="Tritt A."/>
            <person name="Yoshinaga Y."/>
            <person name="Zwiers L.-H."/>
            <person name="Turgeon B."/>
            <person name="Goodwin S."/>
            <person name="Spatafora J."/>
            <person name="Crous P."/>
            <person name="Grigoriev I."/>
        </authorList>
    </citation>
    <scope>NUCLEOTIDE SEQUENCE</scope>
    <source>
        <strain evidence="3">CBS 113389</strain>
    </source>
</reference>
<evidence type="ECO:0000313" key="3">
    <source>
        <dbReference type="EMBL" id="KAF2483927.1"/>
    </source>
</evidence>
<dbReference type="OrthoDB" id="294702at2759"/>
<dbReference type="Gene3D" id="3.40.50.1820">
    <property type="entry name" value="alpha/beta hydrolase"/>
    <property type="match status" value="1"/>
</dbReference>
<dbReference type="InterPro" id="IPR000073">
    <property type="entry name" value="AB_hydrolase_1"/>
</dbReference>
<organism evidence="3 4">
    <name type="scientific">Neohortaea acidophila</name>
    <dbReference type="NCBI Taxonomy" id="245834"/>
    <lineage>
        <taxon>Eukaryota</taxon>
        <taxon>Fungi</taxon>
        <taxon>Dikarya</taxon>
        <taxon>Ascomycota</taxon>
        <taxon>Pezizomycotina</taxon>
        <taxon>Dothideomycetes</taxon>
        <taxon>Dothideomycetidae</taxon>
        <taxon>Mycosphaerellales</taxon>
        <taxon>Teratosphaeriaceae</taxon>
        <taxon>Neohortaea</taxon>
    </lineage>
</organism>
<evidence type="ECO:0000313" key="4">
    <source>
        <dbReference type="Proteomes" id="UP000799767"/>
    </source>
</evidence>
<dbReference type="Pfam" id="PF12697">
    <property type="entry name" value="Abhydrolase_6"/>
    <property type="match status" value="1"/>
</dbReference>
<sequence length="390" mass="42997">MSTAASPNNAQSPQPSSPPSVEDEAIAIVCNRAFHQCLWLPKTPSHDRLRVTFATTSNFSDYTLPVALYCVPMFGSRYGSLNWDHTAKIAGVRMIAVDRPGMGGSSLVPLNLRVKVWIETVPAVLQALDVKHIDLLFSHSAGTIYAMNTMYTLRHLLHPQRPSVVFFAPCVQVEHSQATLIQVASKIPNSIVGGWSPLNKFIQQRITPMTSWSGGIFTTLAETFQSTPGTADTTDTATPGERHGTSEAVGAAIDELSTQWFFVEDTTAGTEEARMCLRKCEAGAWGVCEDYAQFVRMFGELERGRREAGGSEARAVERVKVKVFFAESDVMIGKIGRRYFEECWRQRGVEEWVDVETVDLSGTNHDSSIGDLKKGGMKGMLEELGRKARE</sequence>
<evidence type="ECO:0000259" key="2">
    <source>
        <dbReference type="Pfam" id="PF12697"/>
    </source>
</evidence>
<dbReference type="EMBL" id="MU001634">
    <property type="protein sequence ID" value="KAF2483927.1"/>
    <property type="molecule type" value="Genomic_DNA"/>
</dbReference>
<gene>
    <name evidence="3" type="ORF">BDY17DRAFT_309284</name>
</gene>
<dbReference type="AlphaFoldDB" id="A0A6A6PXG2"/>
<dbReference type="Proteomes" id="UP000799767">
    <property type="component" value="Unassembled WGS sequence"/>
</dbReference>
<evidence type="ECO:0000256" key="1">
    <source>
        <dbReference type="SAM" id="MobiDB-lite"/>
    </source>
</evidence>